<dbReference type="EMBL" id="PPEA01000492">
    <property type="protein sequence ID" value="PQM46441.1"/>
    <property type="molecule type" value="Genomic_DNA"/>
</dbReference>
<name>A0A2S8BID4_9MYCO</name>
<dbReference type="Gene3D" id="3.40.30.10">
    <property type="entry name" value="Glutaredoxin"/>
    <property type="match status" value="1"/>
</dbReference>
<evidence type="ECO:0000313" key="1">
    <source>
        <dbReference type="EMBL" id="PQM46441.1"/>
    </source>
</evidence>
<gene>
    <name evidence="1" type="ORF">C1Y40_03389</name>
</gene>
<reference evidence="1 2" key="1">
    <citation type="journal article" date="2017" name="Int. J. Syst. Evol. Microbiol.">
        <title>Mycobacterium talmoniae sp. nov., a slowly growing mycobacterium isolated from human respiratory samples.</title>
        <authorList>
            <person name="Davidson R.M."/>
            <person name="DeGroote M.A."/>
            <person name="Marola J.L."/>
            <person name="Buss S."/>
            <person name="Jones V."/>
            <person name="McNeil M.R."/>
            <person name="Freifeld A.G."/>
            <person name="Elaine Epperson L."/>
            <person name="Hasan N.A."/>
            <person name="Jackson M."/>
            <person name="Iwen P.C."/>
            <person name="Salfinger M."/>
            <person name="Strong M."/>
        </authorList>
    </citation>
    <scope>NUCLEOTIDE SEQUENCE [LARGE SCALE GENOMIC DNA]</scope>
    <source>
        <strain evidence="1 2">ATCC BAA-2683</strain>
    </source>
</reference>
<dbReference type="AlphaFoldDB" id="A0A2S8BID4"/>
<dbReference type="InterPro" id="IPR036249">
    <property type="entry name" value="Thioredoxin-like_sf"/>
</dbReference>
<accession>A0A2S8BID4</accession>
<evidence type="ECO:0008006" key="3">
    <source>
        <dbReference type="Google" id="ProtNLM"/>
    </source>
</evidence>
<protein>
    <recommendedName>
        <fullName evidence="3">DSBA-like thioredoxin domain-containing protein</fullName>
    </recommendedName>
</protein>
<proteinExistence type="predicted"/>
<dbReference type="SUPFAM" id="SSF52833">
    <property type="entry name" value="Thioredoxin-like"/>
    <property type="match status" value="1"/>
</dbReference>
<evidence type="ECO:0000313" key="2">
    <source>
        <dbReference type="Proteomes" id="UP000238296"/>
    </source>
</evidence>
<comment type="caution">
    <text evidence="1">The sequence shown here is derived from an EMBL/GenBank/DDBJ whole genome shotgun (WGS) entry which is preliminary data.</text>
</comment>
<sequence length="87" mass="9484">MHDALVAHRGDLDEAALTDLAERTEVDARRFLHDVTAGVGLARIEDDDIDAAAAGLPDTPVLYLNGSRFEDTPNSLNVIWEARAQRS</sequence>
<dbReference type="Proteomes" id="UP000238296">
    <property type="component" value="Unassembled WGS sequence"/>
</dbReference>
<organism evidence="1 2">
    <name type="scientific">Mycobacterium talmoniae</name>
    <dbReference type="NCBI Taxonomy" id="1858794"/>
    <lineage>
        <taxon>Bacteria</taxon>
        <taxon>Bacillati</taxon>
        <taxon>Actinomycetota</taxon>
        <taxon>Actinomycetes</taxon>
        <taxon>Mycobacteriales</taxon>
        <taxon>Mycobacteriaceae</taxon>
        <taxon>Mycobacterium</taxon>
    </lineage>
</organism>